<dbReference type="Pfam" id="PF13730">
    <property type="entry name" value="HTH_36"/>
    <property type="match status" value="1"/>
</dbReference>
<dbReference type="AlphaFoldDB" id="A0A212SC18"/>
<name>A0A212SC18_RHOAC</name>
<protein>
    <submittedName>
        <fullName evidence="2">Helix-turn-helix domain-containing protein</fullName>
    </submittedName>
</protein>
<evidence type="ECO:0000313" key="2">
    <source>
        <dbReference type="EMBL" id="SNB83080.1"/>
    </source>
</evidence>
<dbReference type="EMBL" id="FYDG01000024">
    <property type="protein sequence ID" value="SNB83080.1"/>
    <property type="molecule type" value="Genomic_DNA"/>
</dbReference>
<reference evidence="3" key="1">
    <citation type="submission" date="2017-06" db="EMBL/GenBank/DDBJ databases">
        <authorList>
            <person name="Varghese N."/>
            <person name="Submissions S."/>
        </authorList>
    </citation>
    <scope>NUCLEOTIDE SEQUENCE [LARGE SCALE GENOMIC DNA]</scope>
    <source>
        <strain evidence="3">DSM 137</strain>
    </source>
</reference>
<evidence type="ECO:0000313" key="3">
    <source>
        <dbReference type="Proteomes" id="UP000198418"/>
    </source>
</evidence>
<feature type="region of interest" description="Disordered" evidence="1">
    <location>
        <begin position="109"/>
        <end position="209"/>
    </location>
</feature>
<dbReference type="OrthoDB" id="7862895at2"/>
<proteinExistence type="predicted"/>
<dbReference type="Proteomes" id="UP000198418">
    <property type="component" value="Unassembled WGS sequence"/>
</dbReference>
<feature type="compositionally biased region" description="Polar residues" evidence="1">
    <location>
        <begin position="144"/>
        <end position="163"/>
    </location>
</feature>
<evidence type="ECO:0000256" key="1">
    <source>
        <dbReference type="SAM" id="MobiDB-lite"/>
    </source>
</evidence>
<accession>A0A212SC18</accession>
<organism evidence="2 3">
    <name type="scientific">Rhodoblastus acidophilus</name>
    <name type="common">Rhodopseudomonas acidophila</name>
    <dbReference type="NCBI Taxonomy" id="1074"/>
    <lineage>
        <taxon>Bacteria</taxon>
        <taxon>Pseudomonadati</taxon>
        <taxon>Pseudomonadota</taxon>
        <taxon>Alphaproteobacteria</taxon>
        <taxon>Hyphomicrobiales</taxon>
        <taxon>Rhodoblastaceae</taxon>
        <taxon>Rhodoblastus</taxon>
    </lineage>
</organism>
<keyword evidence="3" id="KW-1185">Reference proteome</keyword>
<dbReference type="RefSeq" id="WP_158255351.1">
    <property type="nucleotide sequence ID" value="NZ_FYDG01000024.1"/>
</dbReference>
<gene>
    <name evidence="2" type="ORF">SAMN06265338_12419</name>
</gene>
<sequence length="348" mass="38481">MSISAVSWAKRQRTGSPALKALLYTIADYADQKGCSWPSLDVMSRESEQSVASVGRGLRSLAALGLIYRPKQSRIADGRHAGAYRAGQIFILMDDFCRAEAMKWGFDPNENSSEKIGDDESAPVQGDHAATDAQIDERREAGASENNDLTQGENPTRSSNCATAETGGESADLTNGRFVTGEQRHKKHEQSPINLVPPKAPRSSSSQDAALDEGSWLGEWERLKALYPVASDEVLDRARNRFRDLSPVDRAVALKAAANYVQAKRAAKMPPMSLRNFLHPDSFRAWENKTCGDKVFVIRDTDAWRAWVSYSGRSFPPFKRIVDGKPVEGWFFNSLYPPSRALAQNVAR</sequence>